<gene>
    <name evidence="1" type="ORF">SY1_04300</name>
</gene>
<keyword evidence="2" id="KW-1185">Reference proteome</keyword>
<dbReference type="RefSeq" id="WP_015556028.1">
    <property type="nucleotide sequence ID" value="NC_021038.1"/>
</dbReference>
<proteinExistence type="predicted"/>
<dbReference type="GO" id="GO:0005975">
    <property type="term" value="P:carbohydrate metabolic process"/>
    <property type="evidence" value="ECO:0007669"/>
    <property type="project" value="InterPro"/>
</dbReference>
<dbReference type="InterPro" id="IPR027839">
    <property type="entry name" value="DUF4432"/>
</dbReference>
<dbReference type="KEGG" id="sbr:SY1_04300"/>
<dbReference type="Pfam" id="PF14486">
    <property type="entry name" value="DUF4432"/>
    <property type="match status" value="1"/>
</dbReference>
<organism evidence="1 2">
    <name type="scientific">Fretibacterium fastidiosum</name>
    <dbReference type="NCBI Taxonomy" id="651822"/>
    <lineage>
        <taxon>Bacteria</taxon>
        <taxon>Thermotogati</taxon>
        <taxon>Synergistota</taxon>
        <taxon>Synergistia</taxon>
        <taxon>Synergistales</taxon>
        <taxon>Aminobacteriaceae</taxon>
        <taxon>Fretibacterium</taxon>
    </lineage>
</organism>
<reference evidence="1 2" key="2">
    <citation type="submission" date="2010-03" db="EMBL/GenBank/DDBJ databases">
        <authorList>
            <person name="Pajon A."/>
        </authorList>
    </citation>
    <scope>NUCLEOTIDE SEQUENCE [LARGE SCALE GENOMIC DNA]</scope>
    <source>
        <strain evidence="1 2">SGP1</strain>
    </source>
</reference>
<reference evidence="2" key="1">
    <citation type="submission" date="2010-03" db="EMBL/GenBank/DDBJ databases">
        <title>The genome sequence of Synergistetes sp. SGP1.</title>
        <authorList>
            <consortium name="metaHIT consortium -- http://www.metahit.eu/"/>
            <person name="Pajon A."/>
            <person name="Turner K."/>
            <person name="Parkhill J."/>
            <person name="Wade W."/>
            <person name="Vartoukian S."/>
        </authorList>
    </citation>
    <scope>NUCLEOTIDE SEQUENCE [LARGE SCALE GENOMIC DNA]</scope>
    <source>
        <strain evidence="2">SGP1</strain>
    </source>
</reference>
<dbReference type="EMBL" id="FP929056">
    <property type="protein sequence ID" value="CBL27881.1"/>
    <property type="molecule type" value="Genomic_DNA"/>
</dbReference>
<dbReference type="InterPro" id="IPR011013">
    <property type="entry name" value="Gal_mutarotase_sf_dom"/>
</dbReference>
<sequence length="338" mass="37863">MEGLSMESLYRHVGTEEQVYGVRRLILDEGNARGAAVYQVSTAGGLDFDVLPDSGLDVGRLRWRGVNVNYMTKNGYDAPSRFLPVPDNFDHTFPGGMMYTCGLLSVGPQCRDEEGDGEFHPLHGRYHGQSARGLSASAEGGVIRVSGTVRETEQWRHNLSLKRVITAPAWGSELLVEDEVTNLTPQPVEYALLYHCNFGWPLLDADATLELPEDRKVTPRSPWAEAGLADQCRCTAPIDGEEERVYFNEVRPAGEDPRARLINRRLGIGAELSWSLDTLPILSQWKCMRSGEYVLALEPSTCYTMGRLEERRHGSMRTLAPFASVRTRVRLRFFDPED</sequence>
<evidence type="ECO:0000313" key="2">
    <source>
        <dbReference type="Proteomes" id="UP000008957"/>
    </source>
</evidence>
<name>A0AB94IVX2_9BACT</name>
<evidence type="ECO:0008006" key="3">
    <source>
        <dbReference type="Google" id="ProtNLM"/>
    </source>
</evidence>
<dbReference type="Proteomes" id="UP000008957">
    <property type="component" value="Chromosome"/>
</dbReference>
<dbReference type="CDD" id="cd09023">
    <property type="entry name" value="Aldose_epim_Ec_c4013"/>
    <property type="match status" value="1"/>
</dbReference>
<dbReference type="GO" id="GO:0003824">
    <property type="term" value="F:catalytic activity"/>
    <property type="evidence" value="ECO:0007669"/>
    <property type="project" value="InterPro"/>
</dbReference>
<evidence type="ECO:0000313" key="1">
    <source>
        <dbReference type="EMBL" id="CBL27881.1"/>
    </source>
</evidence>
<dbReference type="InterPro" id="IPR014718">
    <property type="entry name" value="GH-type_carb-bd"/>
</dbReference>
<dbReference type="GO" id="GO:0030246">
    <property type="term" value="F:carbohydrate binding"/>
    <property type="evidence" value="ECO:0007669"/>
    <property type="project" value="InterPro"/>
</dbReference>
<dbReference type="Gene3D" id="2.70.98.10">
    <property type="match status" value="1"/>
</dbReference>
<dbReference type="SUPFAM" id="SSF74650">
    <property type="entry name" value="Galactose mutarotase-like"/>
    <property type="match status" value="1"/>
</dbReference>
<accession>A0AB94IVX2</accession>
<protein>
    <recommendedName>
        <fullName evidence="3">Galactose mutarotase and related enzymes</fullName>
    </recommendedName>
</protein>
<dbReference type="AlphaFoldDB" id="A0AB94IVX2"/>